<dbReference type="EMBL" id="CP030085">
    <property type="protein sequence ID" value="AWW50077.1"/>
    <property type="molecule type" value="Genomic_DNA"/>
</dbReference>
<reference evidence="3" key="1">
    <citation type="submission" date="2018-06" db="EMBL/GenBank/DDBJ databases">
        <title>Description of a new Polynucleobacter species.</title>
        <authorList>
            <person name="Hahn M.W."/>
        </authorList>
    </citation>
    <scope>NUCLEOTIDE SEQUENCE [LARGE SCALE GENOMIC DNA]</scope>
    <source>
        <strain evidence="3">MG-25-Pas1-D2</strain>
    </source>
</reference>
<name>A0A2Z4JTF3_9BURK</name>
<accession>A0A2Z4JTF3</accession>
<evidence type="ECO:0000313" key="2">
    <source>
        <dbReference type="EMBL" id="AWW50077.1"/>
    </source>
</evidence>
<evidence type="ECO:0000313" key="3">
    <source>
        <dbReference type="Proteomes" id="UP000248592"/>
    </source>
</evidence>
<feature type="chain" id="PRO_5016237403" evidence="1">
    <location>
        <begin position="22"/>
        <end position="354"/>
    </location>
</feature>
<organism evidence="2 3">
    <name type="scientific">Polynucleobacter paneuropaeus</name>
    <dbReference type="NCBI Taxonomy" id="2527775"/>
    <lineage>
        <taxon>Bacteria</taxon>
        <taxon>Pseudomonadati</taxon>
        <taxon>Pseudomonadota</taxon>
        <taxon>Betaproteobacteria</taxon>
        <taxon>Burkholderiales</taxon>
        <taxon>Burkholderiaceae</taxon>
        <taxon>Polynucleobacter</taxon>
    </lineage>
</organism>
<keyword evidence="1" id="KW-0732">Signal</keyword>
<sequence>MKLKKLILAMAFLMPAVEVMACASCGCSLNTDIGTQGMGSSQGWTFDLRYDSLNQNQLRSGTGRISQQQAANTINPKTGLPAEVEGFTQNNYVTASMDYNDGEKWGATIILPYIMRTHMTYGSANADDGDGGWPTGTNGYHSQASGFGDIKMIARYFGFAEQKDWGIQFGVKLPTGNNSQTVTGNNGTTQAVDRGLQLGTGSTDAILGVYKFGFIPQTENWGYFANVQYQATVKPTNVPSNIASLNSVANGGTGGSSYRPGNALNINVGTNYQGWDKWVPTLQFNYLYKTADSGTAADTWATGGTLLYATPGLLYQLTPATQVYGNVQLPVYQNLNGIQVTPTFIASMGVRVHF</sequence>
<evidence type="ECO:0000256" key="1">
    <source>
        <dbReference type="SAM" id="SignalP"/>
    </source>
</evidence>
<protein>
    <submittedName>
        <fullName evidence="2">TonB-dependent receptor</fullName>
    </submittedName>
</protein>
<dbReference type="RefSeq" id="WP_112294823.1">
    <property type="nucleotide sequence ID" value="NZ_CBCSBS010000001.1"/>
</dbReference>
<feature type="signal peptide" evidence="1">
    <location>
        <begin position="1"/>
        <end position="21"/>
    </location>
</feature>
<proteinExistence type="predicted"/>
<keyword evidence="2" id="KW-0675">Receptor</keyword>
<dbReference type="Proteomes" id="UP000248592">
    <property type="component" value="Chromosome"/>
</dbReference>
<gene>
    <name evidence="2" type="ORF">Pas1_06585</name>
</gene>
<dbReference type="AlphaFoldDB" id="A0A2Z4JTF3"/>